<keyword evidence="5" id="KW-0663">Pyridoxal phosphate</keyword>
<dbReference type="Pfam" id="PF00155">
    <property type="entry name" value="Aminotran_1_2"/>
    <property type="match status" value="1"/>
</dbReference>
<evidence type="ECO:0000256" key="7">
    <source>
        <dbReference type="RuleBase" id="RU000481"/>
    </source>
</evidence>
<dbReference type="SUPFAM" id="SSF53383">
    <property type="entry name" value="PLP-dependent transferases"/>
    <property type="match status" value="1"/>
</dbReference>
<evidence type="ECO:0000256" key="5">
    <source>
        <dbReference type="ARBA" id="ARBA00022898"/>
    </source>
</evidence>
<dbReference type="EMBL" id="FRCB01000002">
    <property type="protein sequence ID" value="SHL73274.1"/>
    <property type="molecule type" value="Genomic_DNA"/>
</dbReference>
<reference evidence="9 10" key="1">
    <citation type="submission" date="2016-11" db="EMBL/GenBank/DDBJ databases">
        <authorList>
            <person name="Varghese N."/>
            <person name="Submissions S."/>
        </authorList>
    </citation>
    <scope>NUCLEOTIDE SEQUENCE [LARGE SCALE GENOMIC DNA]</scope>
    <source>
        <strain evidence="9 10">DSM 28249</strain>
    </source>
</reference>
<name>A0A1M7D1E2_9RHOB</name>
<dbReference type="InterPro" id="IPR004839">
    <property type="entry name" value="Aminotransferase_I/II_large"/>
</dbReference>
<accession>A0A1M7D1E2</accession>
<dbReference type="Gene3D" id="3.40.640.10">
    <property type="entry name" value="Type I PLP-dependent aspartate aminotransferase-like (Major domain)"/>
    <property type="match status" value="1"/>
</dbReference>
<keyword evidence="4 7" id="KW-0808">Transferase</keyword>
<dbReference type="InterPro" id="IPR050596">
    <property type="entry name" value="AspAT/PAT-like"/>
</dbReference>
<keyword evidence="3 7" id="KW-0032">Aminotransferase</keyword>
<dbReference type="PROSITE" id="PS00105">
    <property type="entry name" value="AA_TRANSFER_CLASS_1"/>
    <property type="match status" value="1"/>
</dbReference>
<evidence type="ECO:0000313" key="10">
    <source>
        <dbReference type="Proteomes" id="UP000322545"/>
    </source>
</evidence>
<protein>
    <recommendedName>
        <fullName evidence="7">Aminotransferase</fullName>
        <ecNumber evidence="7">2.6.1.-</ecNumber>
    </recommendedName>
</protein>
<dbReference type="AlphaFoldDB" id="A0A1M7D1E2"/>
<evidence type="ECO:0000256" key="4">
    <source>
        <dbReference type="ARBA" id="ARBA00022679"/>
    </source>
</evidence>
<dbReference type="EC" id="2.6.1.-" evidence="7"/>
<dbReference type="InterPro" id="IPR015421">
    <property type="entry name" value="PyrdxlP-dep_Trfase_major"/>
</dbReference>
<evidence type="ECO:0000256" key="6">
    <source>
        <dbReference type="ARBA" id="ARBA00049185"/>
    </source>
</evidence>
<evidence type="ECO:0000313" key="9">
    <source>
        <dbReference type="EMBL" id="SHL73274.1"/>
    </source>
</evidence>
<dbReference type="CDD" id="cd00609">
    <property type="entry name" value="AAT_like"/>
    <property type="match status" value="1"/>
</dbReference>
<dbReference type="InterPro" id="IPR004838">
    <property type="entry name" value="NHTrfase_class1_PyrdxlP-BS"/>
</dbReference>
<dbReference type="GO" id="GO:0004069">
    <property type="term" value="F:L-aspartate:2-oxoglutarate aminotransferase activity"/>
    <property type="evidence" value="ECO:0007669"/>
    <property type="project" value="UniProtKB-EC"/>
</dbReference>
<dbReference type="GO" id="GO:0006520">
    <property type="term" value="P:amino acid metabolic process"/>
    <property type="evidence" value="ECO:0007669"/>
    <property type="project" value="InterPro"/>
</dbReference>
<organism evidence="9 10">
    <name type="scientific">Roseovarius litoreus</name>
    <dbReference type="NCBI Taxonomy" id="1155722"/>
    <lineage>
        <taxon>Bacteria</taxon>
        <taxon>Pseudomonadati</taxon>
        <taxon>Pseudomonadota</taxon>
        <taxon>Alphaproteobacteria</taxon>
        <taxon>Rhodobacterales</taxon>
        <taxon>Roseobacteraceae</taxon>
        <taxon>Roseovarius</taxon>
    </lineage>
</organism>
<keyword evidence="10" id="KW-1185">Reference proteome</keyword>
<evidence type="ECO:0000256" key="3">
    <source>
        <dbReference type="ARBA" id="ARBA00022576"/>
    </source>
</evidence>
<gene>
    <name evidence="9" type="ORF">SAMN05443432_102385</name>
</gene>
<comment type="similarity">
    <text evidence="2 7">Belongs to the class-I pyridoxal-phosphate-dependent aminotransferase family.</text>
</comment>
<dbReference type="PANTHER" id="PTHR46383:SF2">
    <property type="entry name" value="AMINOTRANSFERASE"/>
    <property type="match status" value="1"/>
</dbReference>
<evidence type="ECO:0000259" key="8">
    <source>
        <dbReference type="Pfam" id="PF00155"/>
    </source>
</evidence>
<dbReference type="RefSeq" id="WP_149778715.1">
    <property type="nucleotide sequence ID" value="NZ_FRCB01000002.1"/>
</dbReference>
<dbReference type="Proteomes" id="UP000322545">
    <property type="component" value="Unassembled WGS sequence"/>
</dbReference>
<dbReference type="PANTHER" id="PTHR46383">
    <property type="entry name" value="ASPARTATE AMINOTRANSFERASE"/>
    <property type="match status" value="1"/>
</dbReference>
<dbReference type="GO" id="GO:0030170">
    <property type="term" value="F:pyridoxal phosphate binding"/>
    <property type="evidence" value="ECO:0007669"/>
    <property type="project" value="InterPro"/>
</dbReference>
<feature type="domain" description="Aminotransferase class I/classII large" evidence="8">
    <location>
        <begin position="30"/>
        <end position="373"/>
    </location>
</feature>
<evidence type="ECO:0000256" key="1">
    <source>
        <dbReference type="ARBA" id="ARBA00001933"/>
    </source>
</evidence>
<sequence>MRNSTRSGVDPFIVMDVMEAARRAEEAGRHIIHMEVGQPGTPAPQGARDALARAMQEDAMGYTVALGLPALRRRIAALYGEWYDLDLDPERVIITPGSSGAFILAFTALFDAGDRVGIGAPGYPSYRQILRALDLQPVDIETAAENRLQPVASDLKGRDLAGLLVASPANPTGTMLDRAALAALMEAARAQGASFISDEIYHGIEYEAKAVSALEISDEAYVINSFSKYFSMTGWRVGWMVVPEDHVRVIERLAQNLFICPPHASQVAALAAMECTGELEANMAVYRRNRALMLEGLPKAGFDRIAPPDGAFYVYADVSHITDDSRSLAAEILDKAGVAVTPGLDFDPERGGGTLRFSYARATADIEEGLARLRRFMAERGAV</sequence>
<proteinExistence type="inferred from homology"/>
<dbReference type="InterPro" id="IPR015424">
    <property type="entry name" value="PyrdxlP-dep_Trfase"/>
</dbReference>
<comment type="catalytic activity">
    <reaction evidence="6">
        <text>L-aspartate + 2-oxoglutarate = oxaloacetate + L-glutamate</text>
        <dbReference type="Rhea" id="RHEA:21824"/>
        <dbReference type="ChEBI" id="CHEBI:16452"/>
        <dbReference type="ChEBI" id="CHEBI:16810"/>
        <dbReference type="ChEBI" id="CHEBI:29985"/>
        <dbReference type="ChEBI" id="CHEBI:29991"/>
        <dbReference type="EC" id="2.6.1.1"/>
    </reaction>
</comment>
<comment type="cofactor">
    <cofactor evidence="1 7">
        <name>pyridoxal 5'-phosphate</name>
        <dbReference type="ChEBI" id="CHEBI:597326"/>
    </cofactor>
</comment>
<evidence type="ECO:0000256" key="2">
    <source>
        <dbReference type="ARBA" id="ARBA00007441"/>
    </source>
</evidence>